<dbReference type="GO" id="GO:0008270">
    <property type="term" value="F:zinc ion binding"/>
    <property type="evidence" value="ECO:0007669"/>
    <property type="project" value="InterPro"/>
</dbReference>
<dbReference type="Pfam" id="PF00271">
    <property type="entry name" value="Helicase_C"/>
    <property type="match status" value="1"/>
</dbReference>
<keyword evidence="6" id="KW-1185">Reference proteome</keyword>
<dbReference type="PROSITE" id="PS51194">
    <property type="entry name" value="HELICASE_CTER"/>
    <property type="match status" value="1"/>
</dbReference>
<dbReference type="AlphaFoldDB" id="A0AAV3NZM8"/>
<dbReference type="Gene3D" id="3.40.50.10810">
    <property type="entry name" value="Tandem AAA-ATPase domain"/>
    <property type="match status" value="1"/>
</dbReference>
<dbReference type="Pfam" id="PF01844">
    <property type="entry name" value="HNH"/>
    <property type="match status" value="1"/>
</dbReference>
<dbReference type="InterPro" id="IPR003615">
    <property type="entry name" value="HNH_nuc"/>
</dbReference>
<dbReference type="CDD" id="cd00085">
    <property type="entry name" value="HNHc"/>
    <property type="match status" value="1"/>
</dbReference>
<comment type="caution">
    <text evidence="5">The sequence shown here is derived from an EMBL/GenBank/DDBJ whole genome shotgun (WGS) entry which is preliminary data.</text>
</comment>
<dbReference type="Pfam" id="PF00176">
    <property type="entry name" value="SNF2-rel_dom"/>
    <property type="match status" value="1"/>
</dbReference>
<evidence type="ECO:0000313" key="5">
    <source>
        <dbReference type="EMBL" id="GAA0144443.1"/>
    </source>
</evidence>
<feature type="region of interest" description="Disordered" evidence="2">
    <location>
        <begin position="1128"/>
        <end position="1150"/>
    </location>
</feature>
<dbReference type="InterPro" id="IPR001650">
    <property type="entry name" value="Helicase_C-like"/>
</dbReference>
<dbReference type="InterPro" id="IPR000330">
    <property type="entry name" value="SNF2_N"/>
</dbReference>
<dbReference type="GO" id="GO:0016787">
    <property type="term" value="F:hydrolase activity"/>
    <property type="evidence" value="ECO:0007669"/>
    <property type="project" value="UniProtKB-KW"/>
</dbReference>
<feature type="compositionally biased region" description="Polar residues" evidence="2">
    <location>
        <begin position="668"/>
        <end position="686"/>
    </location>
</feature>
<dbReference type="SMART" id="SM00487">
    <property type="entry name" value="DEXDc"/>
    <property type="match status" value="1"/>
</dbReference>
<dbReference type="InterPro" id="IPR002711">
    <property type="entry name" value="HNH"/>
</dbReference>
<dbReference type="InterPro" id="IPR038718">
    <property type="entry name" value="SNF2-like_sf"/>
</dbReference>
<feature type="compositionally biased region" description="Basic residues" evidence="2">
    <location>
        <begin position="1133"/>
        <end position="1144"/>
    </location>
</feature>
<feature type="region of interest" description="Disordered" evidence="2">
    <location>
        <begin position="661"/>
        <end position="705"/>
    </location>
</feature>
<keyword evidence="1" id="KW-0378">Hydrolase</keyword>
<evidence type="ECO:0000313" key="6">
    <source>
        <dbReference type="Proteomes" id="UP001454036"/>
    </source>
</evidence>
<dbReference type="EMBL" id="BAABME010000647">
    <property type="protein sequence ID" value="GAA0144443.1"/>
    <property type="molecule type" value="Genomic_DNA"/>
</dbReference>
<dbReference type="InterPro" id="IPR049730">
    <property type="entry name" value="SNF2/RAD54-like_C"/>
</dbReference>
<dbReference type="InterPro" id="IPR027417">
    <property type="entry name" value="P-loop_NTPase"/>
</dbReference>
<evidence type="ECO:0000256" key="1">
    <source>
        <dbReference type="ARBA" id="ARBA00022801"/>
    </source>
</evidence>
<dbReference type="FunFam" id="3.40.50.10810:FF:000065">
    <property type="entry name" value="SNF2 DNA repair protein, putative"/>
    <property type="match status" value="1"/>
</dbReference>
<dbReference type="GO" id="GO:0043596">
    <property type="term" value="C:nuclear replication fork"/>
    <property type="evidence" value="ECO:0007669"/>
    <property type="project" value="TreeGrafter"/>
</dbReference>
<dbReference type="GO" id="GO:0005524">
    <property type="term" value="F:ATP binding"/>
    <property type="evidence" value="ECO:0007669"/>
    <property type="project" value="InterPro"/>
</dbReference>
<dbReference type="SMART" id="SM00507">
    <property type="entry name" value="HNHc"/>
    <property type="match status" value="1"/>
</dbReference>
<dbReference type="Gene3D" id="3.40.50.300">
    <property type="entry name" value="P-loop containing nucleotide triphosphate hydrolases"/>
    <property type="match status" value="1"/>
</dbReference>
<dbReference type="CDD" id="cd18010">
    <property type="entry name" value="DEXHc_HARP_SMARCAL1"/>
    <property type="match status" value="1"/>
</dbReference>
<feature type="region of interest" description="Disordered" evidence="2">
    <location>
        <begin position="1"/>
        <end position="32"/>
    </location>
</feature>
<feature type="domain" description="Helicase ATP-binding" evidence="3">
    <location>
        <begin position="187"/>
        <end position="351"/>
    </location>
</feature>
<dbReference type="GO" id="GO:0004520">
    <property type="term" value="F:DNA endonuclease activity"/>
    <property type="evidence" value="ECO:0007669"/>
    <property type="project" value="TreeGrafter"/>
</dbReference>
<name>A0AAV3NZM8_LITER</name>
<evidence type="ECO:0000256" key="2">
    <source>
        <dbReference type="SAM" id="MobiDB-lite"/>
    </source>
</evidence>
<dbReference type="SMART" id="SM00490">
    <property type="entry name" value="HELICc"/>
    <property type="match status" value="1"/>
</dbReference>
<dbReference type="PANTHER" id="PTHR45766">
    <property type="entry name" value="DNA ANNEALING HELICASE AND ENDONUCLEASE ZRANB3 FAMILY MEMBER"/>
    <property type="match status" value="1"/>
</dbReference>
<gene>
    <name evidence="5" type="ORF">LIER_04887</name>
</gene>
<dbReference type="PANTHER" id="PTHR45766:SF5">
    <property type="entry name" value="SNF2 DOMAIN-CONTAINING PROTEIN _ HELICASE DOMAIN-CONTAINING PROTEIN _ HNH ENDONUCLEASE DOMAIN-CONTAINING PROTEIN"/>
    <property type="match status" value="1"/>
</dbReference>
<dbReference type="PROSITE" id="PS51192">
    <property type="entry name" value="HELICASE_ATP_BIND_1"/>
    <property type="match status" value="1"/>
</dbReference>
<dbReference type="GO" id="GO:0031297">
    <property type="term" value="P:replication fork processing"/>
    <property type="evidence" value="ECO:0007669"/>
    <property type="project" value="TreeGrafter"/>
</dbReference>
<dbReference type="GO" id="GO:0006281">
    <property type="term" value="P:DNA repair"/>
    <property type="evidence" value="ECO:0007669"/>
    <property type="project" value="TreeGrafter"/>
</dbReference>
<reference evidence="5 6" key="1">
    <citation type="submission" date="2024-01" db="EMBL/GenBank/DDBJ databases">
        <title>The complete chloroplast genome sequence of Lithospermum erythrorhizon: insights into the phylogenetic relationship among Boraginaceae species and the maternal lineages of purple gromwells.</title>
        <authorList>
            <person name="Okada T."/>
            <person name="Watanabe K."/>
        </authorList>
    </citation>
    <scope>NUCLEOTIDE SEQUENCE [LARGE SCALE GENOMIC DNA]</scope>
</reference>
<evidence type="ECO:0000259" key="4">
    <source>
        <dbReference type="PROSITE" id="PS51194"/>
    </source>
</evidence>
<sequence length="1194" mass="136547">MEATNSDEITDEQRRRAEANRQAAIAKRKAREGFENEKARKCQKVKSNFRARLEICSPDSFSVTPVPISGFAYPGEDRCFEILEDRLANVLSTHYTQNYGGRNACVYKLKDYEMVLRPLKKSKDLEYEEIPWPTFNVIERLSHSFTSSRWIPCRPEHLPEEKVDELIAKLPHNLRDTLLPFQLEGVRFALQRGGRCLLADEMGLGKTIQAIAVASCFMDEGPILVVCPAILRYSWAEELERWLPFCLPADIHLVFGHQDNPARLKRCPKIVVISYTMLKRLRKSISDRKWGTLIVDESHHLRCTKKKSESEESQAVLDLAMNIKHIILLSGTPSLSRPYDIFHQINILWPGLLGKTKYEYARTYCSIKHQNACRGKVYQDFSRGIRLQELNILLKQTVMIRRLKEHVLTQLPSKRRQIISLVLKKSDIANAMNMVSGDSSYNQSAEVGNAEELDMTEDNADSFGSEKRLVQAIGIAKVRGFCEWLSIHPVISEAITEESTETSSNSHKMIIFAHYHKVFDQVQEFLCDKAVKFVRIDCNLLSSERQRAIKTFQSSPEVKIALIGIRAGGTGLNLSVATNVVFLELPEDPSKMGQAEDRAHRHGQTNAVNIYIFCAKDTIDEKHWRRLNKSLHRVSSTVDGKYDAVHEIKVHKVSHLEMTQKPDEGNNHLLTQREVTGKTSEGNTNLMLGRRDRRERDVEQSNTQTSCCDEDSQLLEVCHRRKSYKDQSDNSDVLCQVGSLDVENTVINPEHEDFAAKFNTETDVSSFCEMRKNSDDREDLETGDNNLEIRKVSDTGLSEEGRAGVNSNIQVNSLRFEMSQYTGRVHLYVCIIGVDARPKPLFANFLPEEIEALEPLPEKSKNMDDRFLKDDPRFRSALKDFVTEWNLLRPIERSKLVGKPLQVPLSAELSYLSESLNHDHGGLLKSRSKKRVTPSNEISHPLPSDAIWKEIHIYSSCGRKDKIYTQGWSCEDEPLCKLCQDRCRHNNAMKPEFFEDLFCKLDCYEEYRLRTSNRCVRQALFKIEHGICTNCHLDCHQLVKLLRPLSNEKRQDHIMKVAPNIAKRKKLMARLVHSPIDGNAWHADHIVPVYLGGGECRLENMRTLCVACHADVTSAQCADRRLARTREREQLKNKKSKSKAAKKSHLVDETEKDRVDDYDLFVHVPGSAYSEPTQNSISSITDAKAFLAKYKYMP</sequence>
<dbReference type="CDD" id="cd18793">
    <property type="entry name" value="SF2_C_SNF"/>
    <property type="match status" value="1"/>
</dbReference>
<dbReference type="GO" id="GO:0003676">
    <property type="term" value="F:nucleic acid binding"/>
    <property type="evidence" value="ECO:0007669"/>
    <property type="project" value="InterPro"/>
</dbReference>
<protein>
    <submittedName>
        <fullName evidence="5">DNA metabolism protein</fullName>
    </submittedName>
</protein>
<dbReference type="InterPro" id="IPR014001">
    <property type="entry name" value="Helicase_ATP-bd"/>
</dbReference>
<dbReference type="SUPFAM" id="SSF52540">
    <property type="entry name" value="P-loop containing nucleoside triphosphate hydrolases"/>
    <property type="match status" value="2"/>
</dbReference>
<feature type="domain" description="Helicase C-terminal" evidence="4">
    <location>
        <begin position="490"/>
        <end position="649"/>
    </location>
</feature>
<accession>A0AAV3NZM8</accession>
<feature type="compositionally biased region" description="Basic and acidic residues" evidence="2">
    <location>
        <begin position="689"/>
        <end position="699"/>
    </location>
</feature>
<evidence type="ECO:0000259" key="3">
    <source>
        <dbReference type="PROSITE" id="PS51192"/>
    </source>
</evidence>
<organism evidence="5 6">
    <name type="scientific">Lithospermum erythrorhizon</name>
    <name type="common">Purple gromwell</name>
    <name type="synonym">Lithospermum officinale var. erythrorhizon</name>
    <dbReference type="NCBI Taxonomy" id="34254"/>
    <lineage>
        <taxon>Eukaryota</taxon>
        <taxon>Viridiplantae</taxon>
        <taxon>Streptophyta</taxon>
        <taxon>Embryophyta</taxon>
        <taxon>Tracheophyta</taxon>
        <taxon>Spermatophyta</taxon>
        <taxon>Magnoliopsida</taxon>
        <taxon>eudicotyledons</taxon>
        <taxon>Gunneridae</taxon>
        <taxon>Pentapetalae</taxon>
        <taxon>asterids</taxon>
        <taxon>lamiids</taxon>
        <taxon>Boraginales</taxon>
        <taxon>Boraginaceae</taxon>
        <taxon>Boraginoideae</taxon>
        <taxon>Lithospermeae</taxon>
        <taxon>Lithospermum</taxon>
    </lineage>
</organism>
<proteinExistence type="predicted"/>
<dbReference type="Gene3D" id="1.10.30.50">
    <property type="match status" value="1"/>
</dbReference>
<dbReference type="Proteomes" id="UP001454036">
    <property type="component" value="Unassembled WGS sequence"/>
</dbReference>